<dbReference type="PROSITE" id="PS52016">
    <property type="entry name" value="TONB_DEPENDENT_REC_3"/>
    <property type="match status" value="1"/>
</dbReference>
<evidence type="ECO:0000256" key="4">
    <source>
        <dbReference type="ARBA" id="ARBA00022496"/>
    </source>
</evidence>
<protein>
    <submittedName>
        <fullName evidence="17">Iron complex outermembrane recepter protein</fullName>
    </submittedName>
</protein>
<reference evidence="17 18" key="1">
    <citation type="submission" date="2016-10" db="EMBL/GenBank/DDBJ databases">
        <authorList>
            <person name="de Groot N.N."/>
        </authorList>
    </citation>
    <scope>NUCLEOTIDE SEQUENCE [LARGE SCALE GENOMIC DNA]</scope>
    <source>
        <strain evidence="17 18">S5-249</strain>
    </source>
</reference>
<evidence type="ECO:0000259" key="16">
    <source>
        <dbReference type="Pfam" id="PF07715"/>
    </source>
</evidence>
<evidence type="ECO:0000256" key="14">
    <source>
        <dbReference type="SAM" id="SignalP"/>
    </source>
</evidence>
<dbReference type="InterPro" id="IPR012910">
    <property type="entry name" value="Plug_dom"/>
</dbReference>
<evidence type="ECO:0000256" key="12">
    <source>
        <dbReference type="PROSITE-ProRule" id="PRU01360"/>
    </source>
</evidence>
<dbReference type="OrthoDB" id="9760333at2"/>
<evidence type="ECO:0000259" key="15">
    <source>
        <dbReference type="Pfam" id="PF00593"/>
    </source>
</evidence>
<keyword evidence="3 12" id="KW-1134">Transmembrane beta strand</keyword>
<dbReference type="EMBL" id="FOZG01000001">
    <property type="protein sequence ID" value="SFR87529.1"/>
    <property type="molecule type" value="Genomic_DNA"/>
</dbReference>
<dbReference type="Gene3D" id="2.40.170.20">
    <property type="entry name" value="TonB-dependent receptor, beta-barrel domain"/>
    <property type="match status" value="1"/>
</dbReference>
<dbReference type="InterPro" id="IPR036942">
    <property type="entry name" value="Beta-barrel_TonB_sf"/>
</dbReference>
<dbReference type="Gene3D" id="2.170.130.10">
    <property type="entry name" value="TonB-dependent receptor, plug domain"/>
    <property type="match status" value="1"/>
</dbReference>
<feature type="domain" description="TonB-dependent receptor plug" evidence="16">
    <location>
        <begin position="54"/>
        <end position="153"/>
    </location>
</feature>
<organism evidence="17 18">
    <name type="scientific">Sphingomonas jatrophae</name>
    <dbReference type="NCBI Taxonomy" id="1166337"/>
    <lineage>
        <taxon>Bacteria</taxon>
        <taxon>Pseudomonadati</taxon>
        <taxon>Pseudomonadota</taxon>
        <taxon>Alphaproteobacteria</taxon>
        <taxon>Sphingomonadales</taxon>
        <taxon>Sphingomonadaceae</taxon>
        <taxon>Sphingomonas</taxon>
    </lineage>
</organism>
<dbReference type="STRING" id="1166337.SAMN05192580_1445"/>
<dbReference type="Pfam" id="PF00593">
    <property type="entry name" value="TonB_dep_Rec_b-barrel"/>
    <property type="match status" value="1"/>
</dbReference>
<evidence type="ECO:0000256" key="5">
    <source>
        <dbReference type="ARBA" id="ARBA00022692"/>
    </source>
</evidence>
<keyword evidence="7" id="KW-0408">Iron</keyword>
<keyword evidence="8" id="KW-0406">Ion transport</keyword>
<dbReference type="RefSeq" id="WP_093312797.1">
    <property type="nucleotide sequence ID" value="NZ_FOZG01000001.1"/>
</dbReference>
<dbReference type="InterPro" id="IPR000531">
    <property type="entry name" value="Beta-barrel_TonB"/>
</dbReference>
<evidence type="ECO:0000256" key="1">
    <source>
        <dbReference type="ARBA" id="ARBA00004571"/>
    </source>
</evidence>
<proteinExistence type="inferred from homology"/>
<evidence type="ECO:0000256" key="13">
    <source>
        <dbReference type="RuleBase" id="RU003357"/>
    </source>
</evidence>
<dbReference type="SUPFAM" id="SSF56935">
    <property type="entry name" value="Porins"/>
    <property type="match status" value="1"/>
</dbReference>
<dbReference type="InterPro" id="IPR037066">
    <property type="entry name" value="Plug_dom_sf"/>
</dbReference>
<evidence type="ECO:0000256" key="3">
    <source>
        <dbReference type="ARBA" id="ARBA00022452"/>
    </source>
</evidence>
<evidence type="ECO:0000256" key="8">
    <source>
        <dbReference type="ARBA" id="ARBA00023065"/>
    </source>
</evidence>
<keyword evidence="6 14" id="KW-0732">Signal</keyword>
<keyword evidence="4" id="KW-0410">Iron transport</keyword>
<evidence type="ECO:0000313" key="18">
    <source>
        <dbReference type="Proteomes" id="UP000198824"/>
    </source>
</evidence>
<dbReference type="AlphaFoldDB" id="A0A1I6K8I3"/>
<evidence type="ECO:0000256" key="9">
    <source>
        <dbReference type="ARBA" id="ARBA00023077"/>
    </source>
</evidence>
<sequence>MKRLSKLACAAMPFVVAAAPAAAQETGGSTVVITGITTAPATLAPLVGKTGTPLADLPRSVQLVPRELIDQQGGVLLRDALRNVSGLAEGGNYAFGFYDRFTARGLNLSFLTDGLPDTTSDLGGYIHSLNGVERVEVLKGPGSALFGAAQPGGSINLVRYRPGDTLSGAISTQYGSFDTTTTNASINVPLSSTVSARVDGEFLDSDGYRGLHNQTAEVYGSLGFRPAGHDILLRLEYHDLEATPDAIGLPFSPPAGSGLPAAVDKENRYYTPFAFADQRIKRAFLSDAWAVNDSLVVNLRTAYTDRDVDLARNAGGRLTAIGTSFGLTGRQLRAQTDEIHDFVVQAEPTWQFDAGSMPVRLLVGGELRRIDATTRRATADLPNITNIFAPVTPETTLGSLTFLCNATHSCNDAKLEARFYGVYGIGQIGLTDRLKLRLSARQDWFKTSAEGRSAIPRNPGSEHVCSPPQATTCAFVPGDPVVRKDDRFSWDVGVVYQLADAFSLFGGYSSSNYPIFNTEEPQSVGQVPEKGTQVEAGVRVTPGDWLAFSSAVYRTTRKNVFTILAVPDPAGTGNLSTAQVYSYRTKGWENDLTLRPLPAWTLTGNFTLQDPELTDYPQTPALVGNRVPSVPKRIANVWTTYAIALPGDGDRIELSGGARYRSAYWGDAAQTRKLPGATQVDAAAALIVDRFTVRAGVQNIFDKTNYRYAAGVGSGAVPGPGRTFFVSAAVRAF</sequence>
<accession>A0A1I6K8I3</accession>
<feature type="chain" id="PRO_5011482318" evidence="14">
    <location>
        <begin position="24"/>
        <end position="733"/>
    </location>
</feature>
<keyword evidence="18" id="KW-1185">Reference proteome</keyword>
<keyword evidence="10 12" id="KW-0472">Membrane</keyword>
<keyword evidence="2 12" id="KW-0813">Transport</keyword>
<keyword evidence="5 12" id="KW-0812">Transmembrane</keyword>
<dbReference type="GO" id="GO:0015344">
    <property type="term" value="F:siderophore uptake transmembrane transporter activity"/>
    <property type="evidence" value="ECO:0007669"/>
    <property type="project" value="TreeGrafter"/>
</dbReference>
<evidence type="ECO:0000256" key="11">
    <source>
        <dbReference type="ARBA" id="ARBA00023237"/>
    </source>
</evidence>
<dbReference type="PANTHER" id="PTHR32552:SF68">
    <property type="entry name" value="FERRICHROME OUTER MEMBRANE TRANSPORTER_PHAGE RECEPTOR"/>
    <property type="match status" value="1"/>
</dbReference>
<dbReference type="PANTHER" id="PTHR32552">
    <property type="entry name" value="FERRICHROME IRON RECEPTOR-RELATED"/>
    <property type="match status" value="1"/>
</dbReference>
<dbReference type="GO" id="GO:0009279">
    <property type="term" value="C:cell outer membrane"/>
    <property type="evidence" value="ECO:0007669"/>
    <property type="project" value="UniProtKB-SubCell"/>
</dbReference>
<name>A0A1I6K8I3_9SPHN</name>
<feature type="domain" description="TonB-dependent receptor-like beta-barrel" evidence="15">
    <location>
        <begin position="263"/>
        <end position="700"/>
    </location>
</feature>
<gene>
    <name evidence="17" type="ORF">SAMN05192580_1445</name>
</gene>
<dbReference type="CDD" id="cd01347">
    <property type="entry name" value="ligand_gated_channel"/>
    <property type="match status" value="1"/>
</dbReference>
<dbReference type="InterPro" id="IPR039426">
    <property type="entry name" value="TonB-dep_rcpt-like"/>
</dbReference>
<keyword evidence="11 12" id="KW-0998">Cell outer membrane</keyword>
<evidence type="ECO:0000256" key="10">
    <source>
        <dbReference type="ARBA" id="ARBA00023136"/>
    </source>
</evidence>
<comment type="subcellular location">
    <subcellularLocation>
        <location evidence="1 12">Cell outer membrane</location>
        <topology evidence="1 12">Multi-pass membrane protein</topology>
    </subcellularLocation>
</comment>
<evidence type="ECO:0000256" key="6">
    <source>
        <dbReference type="ARBA" id="ARBA00022729"/>
    </source>
</evidence>
<evidence type="ECO:0000313" key="17">
    <source>
        <dbReference type="EMBL" id="SFR87529.1"/>
    </source>
</evidence>
<evidence type="ECO:0000256" key="2">
    <source>
        <dbReference type="ARBA" id="ARBA00022448"/>
    </source>
</evidence>
<comment type="similarity">
    <text evidence="12 13">Belongs to the TonB-dependent receptor family.</text>
</comment>
<keyword evidence="9 13" id="KW-0798">TonB box</keyword>
<feature type="signal peptide" evidence="14">
    <location>
        <begin position="1"/>
        <end position="23"/>
    </location>
</feature>
<dbReference type="Proteomes" id="UP000198824">
    <property type="component" value="Unassembled WGS sequence"/>
</dbReference>
<dbReference type="Pfam" id="PF07715">
    <property type="entry name" value="Plug"/>
    <property type="match status" value="1"/>
</dbReference>
<evidence type="ECO:0000256" key="7">
    <source>
        <dbReference type="ARBA" id="ARBA00023004"/>
    </source>
</evidence>